<dbReference type="Proteomes" id="UP001589700">
    <property type="component" value="Unassembled WGS sequence"/>
</dbReference>
<organism evidence="3 4">
    <name type="scientific">Dietzia aerolata</name>
    <dbReference type="NCBI Taxonomy" id="595984"/>
    <lineage>
        <taxon>Bacteria</taxon>
        <taxon>Bacillati</taxon>
        <taxon>Actinomycetota</taxon>
        <taxon>Actinomycetes</taxon>
        <taxon>Mycobacteriales</taxon>
        <taxon>Dietziaceae</taxon>
        <taxon>Dietzia</taxon>
    </lineage>
</organism>
<comment type="caution">
    <text evidence="3">The sequence shown here is derived from an EMBL/GenBank/DDBJ whole genome shotgun (WGS) entry which is preliminary data.</text>
</comment>
<evidence type="ECO:0000256" key="1">
    <source>
        <dbReference type="SAM" id="MobiDB-lite"/>
    </source>
</evidence>
<dbReference type="InterPro" id="IPR057037">
    <property type="entry name" value="TPR_rep_actino"/>
</dbReference>
<name>A0ABV5JTX5_9ACTN</name>
<feature type="domain" description="TPR repeat" evidence="2">
    <location>
        <begin position="76"/>
        <end position="354"/>
    </location>
</feature>
<dbReference type="Pfam" id="PF23275">
    <property type="entry name" value="TPR_23"/>
    <property type="match status" value="1"/>
</dbReference>
<dbReference type="RefSeq" id="WP_182631871.1">
    <property type="nucleotide sequence ID" value="NZ_JAALDM010000094.1"/>
</dbReference>
<protein>
    <recommendedName>
        <fullName evidence="2">TPR repeat domain-containing protein</fullName>
    </recommendedName>
</protein>
<keyword evidence="4" id="KW-1185">Reference proteome</keyword>
<accession>A0ABV5JTX5</accession>
<dbReference type="EMBL" id="JBHMDY010000008">
    <property type="protein sequence ID" value="MFB9260827.1"/>
    <property type="molecule type" value="Genomic_DNA"/>
</dbReference>
<feature type="region of interest" description="Disordered" evidence="1">
    <location>
        <begin position="144"/>
        <end position="178"/>
    </location>
</feature>
<evidence type="ECO:0000313" key="3">
    <source>
        <dbReference type="EMBL" id="MFB9260827.1"/>
    </source>
</evidence>
<evidence type="ECO:0000259" key="2">
    <source>
        <dbReference type="Pfam" id="PF23275"/>
    </source>
</evidence>
<sequence length="670" mass="69576">MTAASGGHRRMLTAGSLVVSLCAVLGCAVPSGDGRTGEEQGDLTVSAGPGVAQVVVDARALADGTATREQRARLSAATSLSDAQRAALDRGGEAVISTGQMDYLSGLARTLDRDGGLAAFLGFGGRDAEVKAHLADGMQILSTPRVRTGSAEPGEQVSSGGTSGHDPVQHRRGGLDALPPSWAAALTDSPVVLRREAAAMPGFVGLTKSATRTTGLPTIDDLGVISEVLGHGTDEARRGSDIDRALIARAADIAAATNDPALRYSTPAARSGIEPTAIGETLDSMLAVAGRDEIAVHDAMMTGRDGRPEVIGGMPEGFSAPVDMPPLGHVEFTAGAYDANVSMTALLSFDWDEGAGHDSGMRSLLGWRGETDAATGDAGGPGRVATRAGETAGELARIIADNRRALVDVEPYGNDSAAQLNPGVWVAAAAVVGPHLISLAGGDTSAIGIDGARRLDGQHQMTDLFVVLDMHPAPATTINTHGADAVKHLQQKIGEEAEFLPNGDARATLESHQMGRITLGMQSGLGLAVTELGRDGKWDEALGYLREGVLAEGGTVLRPEVDNVPATRDRAGDDGGREEFEALENSVDFRVEATKRGDAMLVNLLNGYVKQRPELRFGELAPYFAADGMLTAPDAPDARDAFYEIADRAVGRLDEEVIKGVETAGANREW</sequence>
<reference evidence="3 4" key="1">
    <citation type="submission" date="2024-09" db="EMBL/GenBank/DDBJ databases">
        <authorList>
            <person name="Sun Q."/>
            <person name="Mori K."/>
        </authorList>
    </citation>
    <scope>NUCLEOTIDE SEQUENCE [LARGE SCALE GENOMIC DNA]</scope>
    <source>
        <strain evidence="3 4">CCM 7659</strain>
    </source>
</reference>
<evidence type="ECO:0000313" key="4">
    <source>
        <dbReference type="Proteomes" id="UP001589700"/>
    </source>
</evidence>
<gene>
    <name evidence="3" type="ORF">ACFFVD_13545</name>
</gene>
<proteinExistence type="predicted"/>